<organism evidence="2 3">
    <name type="scientific">Halopseudomonas phragmitis</name>
    <dbReference type="NCBI Taxonomy" id="1931241"/>
    <lineage>
        <taxon>Bacteria</taxon>
        <taxon>Pseudomonadati</taxon>
        <taxon>Pseudomonadota</taxon>
        <taxon>Gammaproteobacteria</taxon>
        <taxon>Pseudomonadales</taxon>
        <taxon>Pseudomonadaceae</taxon>
        <taxon>Halopseudomonas</taxon>
    </lineage>
</organism>
<dbReference type="EMBL" id="CP020100">
    <property type="protein sequence ID" value="AQZ94960.1"/>
    <property type="molecule type" value="Genomic_DNA"/>
</dbReference>
<reference evidence="2 3" key="1">
    <citation type="submission" date="2017-03" db="EMBL/GenBank/DDBJ databases">
        <title>Complete genome sequence of the novel DNRA strain Pseudomonas sp. S-6-2 isolated from Chinese polluted river sediment. Journal of Biotechnology.</title>
        <authorList>
            <person name="Li J."/>
            <person name="Xiang F."/>
            <person name="Wang L."/>
            <person name="Xi L."/>
            <person name="Liu J."/>
        </authorList>
    </citation>
    <scope>NUCLEOTIDE SEQUENCE [LARGE SCALE GENOMIC DNA]</scope>
    <source>
        <strain evidence="2 3">S-6-2</strain>
    </source>
</reference>
<name>A0A1V0B4Y9_9GAMM</name>
<evidence type="ECO:0000313" key="3">
    <source>
        <dbReference type="Proteomes" id="UP000243488"/>
    </source>
</evidence>
<evidence type="ECO:0000313" key="2">
    <source>
        <dbReference type="EMBL" id="AQZ94960.1"/>
    </source>
</evidence>
<dbReference type="Proteomes" id="UP000243488">
    <property type="component" value="Chromosome"/>
</dbReference>
<keyword evidence="1" id="KW-0472">Membrane</keyword>
<evidence type="ECO:0000256" key="1">
    <source>
        <dbReference type="SAM" id="Phobius"/>
    </source>
</evidence>
<gene>
    <name evidence="2" type="ORF">BVH74_09450</name>
</gene>
<keyword evidence="1" id="KW-1133">Transmembrane helix</keyword>
<dbReference type="RefSeq" id="WP_080049821.1">
    <property type="nucleotide sequence ID" value="NZ_CP020100.1"/>
</dbReference>
<sequence length="92" mass="9953">MPVFQAAWMYYLSHPALVLNGLALFYAVCGSWLWIATQVRSARANARLATSPASAGDMSLDNASVRVNRMFYAVGTVCLVLAVVLSLISTQL</sequence>
<keyword evidence="3" id="KW-1185">Reference proteome</keyword>
<accession>A0A1V0B4Y9</accession>
<dbReference type="AlphaFoldDB" id="A0A1V0B4Y9"/>
<proteinExistence type="predicted"/>
<dbReference type="KEGG" id="ppha:BVH74_09450"/>
<feature type="transmembrane region" description="Helical" evidence="1">
    <location>
        <begin position="12"/>
        <end position="35"/>
    </location>
</feature>
<keyword evidence="1" id="KW-0812">Transmembrane</keyword>
<feature type="transmembrane region" description="Helical" evidence="1">
    <location>
        <begin position="70"/>
        <end position="89"/>
    </location>
</feature>
<protein>
    <submittedName>
        <fullName evidence="2">Uncharacterized protein</fullName>
    </submittedName>
</protein>